<reference evidence="1" key="2">
    <citation type="submission" date="2021-01" db="EMBL/GenBank/DDBJ databases">
        <authorList>
            <person name="Kang M."/>
        </authorList>
    </citation>
    <scope>NUCLEOTIDE SEQUENCE</scope>
    <source>
        <strain evidence="1">KACC 17527</strain>
    </source>
</reference>
<gene>
    <name evidence="1" type="ORF">JJB11_07565</name>
</gene>
<evidence type="ECO:0000313" key="2">
    <source>
        <dbReference type="Proteomes" id="UP000630528"/>
    </source>
</evidence>
<evidence type="ECO:0000313" key="1">
    <source>
        <dbReference type="EMBL" id="MBK6005950.1"/>
    </source>
</evidence>
<sequence length="226" mass="25345">MGARIHITKLAAADRQLRAAMRMYFAEEDELAIHTVAYAAYGLLRDLKAERGLDEAADTYLASIFYVVRDYRRGALPMHLANDPDFMAAVAALADQIPIGPDSKYRDFSATASPEAVRHFWRQRGKIANFLKHADRDPAEALVEDDLDNLVLLLQAYSAYRDLARTACTNEGTVFELYIGSSDFPIREPESTVGKMCSMLASHPESERRSVCMQLIRELNAQEIDP</sequence>
<dbReference type="RefSeq" id="WP_201167910.1">
    <property type="nucleotide sequence ID" value="NZ_JAEPWM010000002.1"/>
</dbReference>
<proteinExistence type="predicted"/>
<dbReference type="EMBL" id="JAEPWM010000002">
    <property type="protein sequence ID" value="MBK6005950.1"/>
    <property type="molecule type" value="Genomic_DNA"/>
</dbReference>
<dbReference type="AlphaFoldDB" id="A0A934TS63"/>
<name>A0A934TS63_9BURK</name>
<reference evidence="1" key="1">
    <citation type="journal article" date="2012" name="J. Microbiol. Biotechnol.">
        <title>Ramlibacter ginsenosidimutans sp. nov., with ginsenoside-converting activity.</title>
        <authorList>
            <person name="Wang L."/>
            <person name="An D.S."/>
            <person name="Kim S.G."/>
            <person name="Jin F.X."/>
            <person name="Kim S.C."/>
            <person name="Lee S.T."/>
            <person name="Im W.T."/>
        </authorList>
    </citation>
    <scope>NUCLEOTIDE SEQUENCE</scope>
    <source>
        <strain evidence="1">KACC 17527</strain>
    </source>
</reference>
<protein>
    <submittedName>
        <fullName evidence="1">Uncharacterized protein</fullName>
    </submittedName>
</protein>
<organism evidence="1 2">
    <name type="scientific">Ramlibacter ginsenosidimutans</name>
    <dbReference type="NCBI Taxonomy" id="502333"/>
    <lineage>
        <taxon>Bacteria</taxon>
        <taxon>Pseudomonadati</taxon>
        <taxon>Pseudomonadota</taxon>
        <taxon>Betaproteobacteria</taxon>
        <taxon>Burkholderiales</taxon>
        <taxon>Comamonadaceae</taxon>
        <taxon>Ramlibacter</taxon>
    </lineage>
</organism>
<comment type="caution">
    <text evidence="1">The sequence shown here is derived from an EMBL/GenBank/DDBJ whole genome shotgun (WGS) entry which is preliminary data.</text>
</comment>
<keyword evidence="2" id="KW-1185">Reference proteome</keyword>
<dbReference type="Proteomes" id="UP000630528">
    <property type="component" value="Unassembled WGS sequence"/>
</dbReference>
<accession>A0A934TS63</accession>